<feature type="compositionally biased region" description="Low complexity" evidence="1">
    <location>
        <begin position="402"/>
        <end position="416"/>
    </location>
</feature>
<dbReference type="EMBL" id="ML986599">
    <property type="protein sequence ID" value="KAF2266397.1"/>
    <property type="molecule type" value="Genomic_DNA"/>
</dbReference>
<dbReference type="SUPFAM" id="SSF48452">
    <property type="entry name" value="TPR-like"/>
    <property type="match status" value="1"/>
</dbReference>
<reference evidence="3" key="1">
    <citation type="journal article" date="2020" name="Stud. Mycol.">
        <title>101 Dothideomycetes genomes: A test case for predicting lifestyles and emergence of pathogens.</title>
        <authorList>
            <person name="Haridas S."/>
            <person name="Albert R."/>
            <person name="Binder M."/>
            <person name="Bloem J."/>
            <person name="LaButti K."/>
            <person name="Salamov A."/>
            <person name="Andreopoulos B."/>
            <person name="Baker S."/>
            <person name="Barry K."/>
            <person name="Bills G."/>
            <person name="Bluhm B."/>
            <person name="Cannon C."/>
            <person name="Castanera R."/>
            <person name="Culley D."/>
            <person name="Daum C."/>
            <person name="Ezra D."/>
            <person name="Gonzalez J."/>
            <person name="Henrissat B."/>
            <person name="Kuo A."/>
            <person name="Liang C."/>
            <person name="Lipzen A."/>
            <person name="Lutzoni F."/>
            <person name="Magnuson J."/>
            <person name="Mondo S."/>
            <person name="Nolan M."/>
            <person name="Ohm R."/>
            <person name="Pangilinan J."/>
            <person name="Park H.-J."/>
            <person name="Ramirez L."/>
            <person name="Alfaro M."/>
            <person name="Sun H."/>
            <person name="Tritt A."/>
            <person name="Yoshinaga Y."/>
            <person name="Zwiers L.-H."/>
            <person name="Turgeon B."/>
            <person name="Goodwin S."/>
            <person name="Spatafora J."/>
            <person name="Crous P."/>
            <person name="Grigoriev I."/>
        </authorList>
    </citation>
    <scope>NUCLEOTIDE SEQUENCE [LARGE SCALE GENOMIC DNA]</scope>
    <source>
        <strain evidence="3">CBS 304.66</strain>
    </source>
</reference>
<feature type="region of interest" description="Disordered" evidence="1">
    <location>
        <begin position="1"/>
        <end position="22"/>
    </location>
</feature>
<dbReference type="OrthoDB" id="438641at2759"/>
<accession>A0A9P4N505</accession>
<dbReference type="InterPro" id="IPR011990">
    <property type="entry name" value="TPR-like_helical_dom_sf"/>
</dbReference>
<feature type="region of interest" description="Disordered" evidence="1">
    <location>
        <begin position="402"/>
        <end position="440"/>
    </location>
</feature>
<dbReference type="Gene3D" id="1.25.40.10">
    <property type="entry name" value="Tetratricopeptide repeat domain"/>
    <property type="match status" value="1"/>
</dbReference>
<protein>
    <submittedName>
        <fullName evidence="2">Uncharacterized protein</fullName>
    </submittedName>
</protein>
<evidence type="ECO:0000256" key="1">
    <source>
        <dbReference type="SAM" id="MobiDB-lite"/>
    </source>
</evidence>
<organism evidence="2 3">
    <name type="scientific">Lojkania enalia</name>
    <dbReference type="NCBI Taxonomy" id="147567"/>
    <lineage>
        <taxon>Eukaryota</taxon>
        <taxon>Fungi</taxon>
        <taxon>Dikarya</taxon>
        <taxon>Ascomycota</taxon>
        <taxon>Pezizomycotina</taxon>
        <taxon>Dothideomycetes</taxon>
        <taxon>Pleosporomycetidae</taxon>
        <taxon>Pleosporales</taxon>
        <taxon>Pleosporales incertae sedis</taxon>
        <taxon>Lojkania</taxon>
    </lineage>
</organism>
<feature type="compositionally biased region" description="Basic and acidic residues" evidence="1">
    <location>
        <begin position="418"/>
        <end position="429"/>
    </location>
</feature>
<comment type="caution">
    <text evidence="2">The sequence shown here is derived from an EMBL/GenBank/DDBJ whole genome shotgun (WGS) entry which is preliminary data.</text>
</comment>
<dbReference type="Proteomes" id="UP000800093">
    <property type="component" value="Unassembled WGS sequence"/>
</dbReference>
<evidence type="ECO:0000313" key="3">
    <source>
        <dbReference type="Proteomes" id="UP000800093"/>
    </source>
</evidence>
<name>A0A9P4N505_9PLEO</name>
<gene>
    <name evidence="2" type="ORF">CC78DRAFT_157162</name>
</gene>
<sequence>MDEDSYSSDSTTDSEHTPGGIPRLRLTFTGSNATLTLAEANRHLSLCHPQEALKLYTKILTCIAPGHPIAFLNRSLCYLVLGFPQLAAIDGRRAILAADAVGYMPKDHVNGRAMLHNYGLYTEAADLKVDIWLTEPGCYVGQKSLRFLDVRPATIFISARPRRIREKRNILRGLTNQEKAVEYMLYDIKVKATYRVALSLWKCGEGAWQSAMEQIFKAKEYSFRSSRDAQALMDLHNEILLDIERVWDEEMKIRNGLKQKGWTADDLENHEQTGFRSLLDTRLSRVERKLFPWDECSPTWENEVDKILGLLNKDTTEVTNGVCQSQLKMDEFPDMVISLIARRKITTNQTIFRERYPFNAITPEKPSYKYCAACFSSIHLAPGAYEKALKATEEYVAHRSCLSNRSSSPSSSSESSIDIDRQEKGKDVGDSPNGTDLERTHLDHQRVDSFVEPNSCEQNAGLQLCPWCKAVFCSLECADKCSYHRLFCGEHIPEFAYNITIPNQWSLPPPAATGLLNQLMKKVLAAIVTNSQSHGHPLDTIWLRQLHRNIGMPIKLPDDGSQTGADFIERWNAHGSISLPSPYLTSQPLDQALDDMRNVHTSAALRTPKTSPWSYGTNVLWPLDILFHIGAKESKLEGFKNALDCRRLDGWVLETIRYKVESAMRVTKFPRMKKGFNEEGEIIATSFEEQEAVKGDNIGEGDGAYMASFHPRTNLIREAEKSEKANVKLLDRDGHIVVVATRAVEEGEELLR</sequence>
<dbReference type="AlphaFoldDB" id="A0A9P4N505"/>
<evidence type="ECO:0000313" key="2">
    <source>
        <dbReference type="EMBL" id="KAF2266397.1"/>
    </source>
</evidence>
<proteinExistence type="predicted"/>
<keyword evidence="3" id="KW-1185">Reference proteome</keyword>